<dbReference type="EMBL" id="KC977571">
    <property type="protein sequence ID" value="AGO85589.1"/>
    <property type="molecule type" value="Genomic_DNA"/>
</dbReference>
<evidence type="ECO:0000313" key="2">
    <source>
        <dbReference type="EMBL" id="AGO85589.1"/>
    </source>
</evidence>
<evidence type="ECO:0000313" key="3">
    <source>
        <dbReference type="Proteomes" id="UP000204584"/>
    </source>
</evidence>
<dbReference type="KEGG" id="vg:16607376"/>
<accession>S4VY38</accession>
<dbReference type="GeneID" id="16607376"/>
<protein>
    <recommendedName>
        <fullName evidence="1">DUF5860 domain-containing protein</fullName>
    </recommendedName>
</protein>
<feature type="domain" description="DUF5860" evidence="1">
    <location>
        <begin position="139"/>
        <end position="192"/>
    </location>
</feature>
<keyword evidence="3" id="KW-1185">Reference proteome</keyword>
<proteinExistence type="predicted"/>
<dbReference type="Pfam" id="PF19178">
    <property type="entry name" value="DUF5860"/>
    <property type="match status" value="1"/>
</dbReference>
<gene>
    <name evidence="2" type="ORF">psal_cds_1254</name>
</gene>
<sequence length="456" mass="47277">MNMTTATAAADGKDLARLYPCLDVDSIGRLTAIATALDGRVPYKWAPTGTGLERSVLLSDGVCKCATFIAWVYSVVVVGDRPWCVRMGVDAHDPHTLRFGVFVEHDDAAMVTPPHVALARTGASSPSPAGPAAGTPVIAAQSVDDIGRLYPWLSAADLIKASALHDALADVPHAWAIHAPDGPLVDDGRFCDSGIDAIAAAVRQRHCGWPDPCRSGPVILALTASVDRTSGRTRTGLLFGPADGASGDRRVPGRIAKVDRERTYRFFSAGDIEEPETPIVLGAPRRRIATPQPGPLPDSVDVEATATGAVVLGAGSAAGRATQGANKAADDKDKAADADCVGSRSSVTAASQSSGDVAVPAGFEALARSPARGGTVAWVCALAHGLGDVPIEWTETRLATDIVLHMSTPAEAASMVVDATYRRGCSANTKLARAVLGIDDDALGGPLLFYRINIEA</sequence>
<dbReference type="InterPro" id="IPR043848">
    <property type="entry name" value="DUF5860"/>
</dbReference>
<dbReference type="RefSeq" id="YP_008438668.1">
    <property type="nucleotide sequence ID" value="NC_022098.1"/>
</dbReference>
<evidence type="ECO:0000259" key="1">
    <source>
        <dbReference type="Pfam" id="PF19178"/>
    </source>
</evidence>
<name>S4VY38_9VIRU</name>
<organism evidence="2 3">
    <name type="scientific">Pandoravirus salinus</name>
    <dbReference type="NCBI Taxonomy" id="1349410"/>
    <lineage>
        <taxon>Viruses</taxon>
        <taxon>Pandoravirus</taxon>
    </lineage>
</organism>
<dbReference type="Proteomes" id="UP000204584">
    <property type="component" value="Segment"/>
</dbReference>
<reference evidence="2 3" key="1">
    <citation type="journal article" date="2013" name="Science">
        <title>Pandoraviruses: amoeba viruses with genomes up to 2.5 Mb reaching that of parasitic eukaryotes.</title>
        <authorList>
            <person name="Philippe N."/>
            <person name="Legendre M."/>
            <person name="Doutre G."/>
            <person name="Coute Y."/>
            <person name="Poirot O."/>
            <person name="Lescot M."/>
            <person name="Arslan D."/>
            <person name="Seltzer V."/>
            <person name="Bertaux L."/>
            <person name="Bruley C."/>
            <person name="Garin J."/>
            <person name="Claverie J.M."/>
            <person name="Abergel C."/>
        </authorList>
    </citation>
    <scope>NUCLEOTIDE SEQUENCE [LARGE SCALE GENOMIC DNA]</scope>
</reference>